<feature type="region of interest" description="Disordered" evidence="2">
    <location>
        <begin position="1209"/>
        <end position="1229"/>
    </location>
</feature>
<comment type="caution">
    <text evidence="5">The sequence shown here is derived from an EMBL/GenBank/DDBJ whole genome shotgun (WGS) entry which is preliminary data.</text>
</comment>
<dbReference type="NCBIfam" id="TIGR01643">
    <property type="entry name" value="YD_repeat_2x"/>
    <property type="match status" value="1"/>
</dbReference>
<feature type="region of interest" description="Disordered" evidence="2">
    <location>
        <begin position="1012"/>
        <end position="1063"/>
    </location>
</feature>
<dbReference type="InterPro" id="IPR056823">
    <property type="entry name" value="TEN-like_YD-shell"/>
</dbReference>
<evidence type="ECO:0008006" key="7">
    <source>
        <dbReference type="Google" id="ProtNLM"/>
    </source>
</evidence>
<evidence type="ECO:0000313" key="6">
    <source>
        <dbReference type="Proteomes" id="UP000216446"/>
    </source>
</evidence>
<dbReference type="PANTHER" id="PTHR32305">
    <property type="match status" value="1"/>
</dbReference>
<keyword evidence="1" id="KW-0677">Repeat</keyword>
<dbReference type="PANTHER" id="PTHR32305:SF15">
    <property type="entry name" value="PROTEIN RHSA-RELATED"/>
    <property type="match status" value="1"/>
</dbReference>
<protein>
    <recommendedName>
        <fullName evidence="7">RHS repeat-associated core domain-containing protein</fullName>
    </recommendedName>
</protein>
<gene>
    <name evidence="5" type="ORF">BSZ36_17685</name>
</gene>
<proteinExistence type="predicted"/>
<name>A0A259TU55_9BACT</name>
<dbReference type="Pfam" id="PF20041">
    <property type="entry name" value="DUF6443"/>
    <property type="match status" value="1"/>
</dbReference>
<dbReference type="InterPro" id="IPR006530">
    <property type="entry name" value="YD"/>
</dbReference>
<dbReference type="Pfam" id="PF25023">
    <property type="entry name" value="TEN_YD-shell"/>
    <property type="match status" value="1"/>
</dbReference>
<dbReference type="InterPro" id="IPR045619">
    <property type="entry name" value="DUF6443"/>
</dbReference>
<dbReference type="Gene3D" id="2.180.10.10">
    <property type="entry name" value="RHS repeat-associated core"/>
    <property type="match status" value="1"/>
</dbReference>
<reference evidence="5 6" key="1">
    <citation type="submission" date="2016-11" db="EMBL/GenBank/DDBJ databases">
        <title>Study of marine rhodopsin-containing bacteria.</title>
        <authorList>
            <person name="Yoshizawa S."/>
            <person name="Kumagai Y."/>
            <person name="Kogure K."/>
        </authorList>
    </citation>
    <scope>NUCLEOTIDE SEQUENCE [LARGE SCALE GENOMIC DNA]</scope>
    <source>
        <strain evidence="5 6">SG-29</strain>
    </source>
</reference>
<dbReference type="EMBL" id="MQWB01000011">
    <property type="protein sequence ID" value="OZC01279.1"/>
    <property type="molecule type" value="Genomic_DNA"/>
</dbReference>
<sequence length="1952" mass="208779">MQANGRNTQGNFLTPCPIDKGKCLPAVDPLNFFTLERHPWRIHAYGAASVTAGSGSPSESGGTTLGGSYSTSRIPYGSTGTTKPDFYRFVVTTEDGTRHVYEAPTLSSFNGLESTPTGAVPMSQYHVDSWRLIASLGPTYTQPIPERGVVPYSGSGQYASGAVWPADDDPGAWVRYEYSDVASKHVIRYVNAEGGAQVTWDELRQRRVLSKIVTPTHTATFTAGVDYTQDPFGTPTLTSITLTSRLGGAAQTVQTVHLESDGKMGPRSGGMRRLDRVRTEGHTASATTNAGTYVFSYHNGSVMTDGSGAIYNPPIGSGPIDQFGYYREGIPNSYSSTGLPPWTWALSQVQYPTGASETFEYESDRITNAVSFGYGEQVRNSVNGTYTFSGASRVYSLSGAAAYNQGGSRLLSRTASDGLGTSHIRTYTYGAGNLSGIPSLYWRTATQVSAQLYPGDFGEAAVYYETVTVTHADGSKSTTSYTSPTSGHDGLVRPQYAVQTYDNLYRAILSSPEAWSWGLPYHTDEAKGDGKPLRSSHTYLQYVINRGLDTSTSHSFAPVDVFPALLASDGSEIKPRIRANWVEVRSASTSSKEYDDRGGYSTTTTLSVNTYDDVTGLVRSAYSQINGGGGQTLSHKQETVWAWELYRKGGAYARMLDRNLLTTPALQTMKGSGMDASAAVTTFSQFRPSSEDTEMTLADASSPCSAQTAIECVYLPHRAFAYRGADSDITGGAGTTDDDFGAWLRDQTPTADWIRTSTTDAYNVDGSPTRTTDATGLVVDLFYGSSGTGSAPTNSLQFSNATSAHKRSRLTGVRTTADGVTLQRAIDYDSRNGLVSRLWDANNRKTSFAYDGIGRLTTATNDANQTVAAYAYSLLTGSTPNRVITTSYGTPTRKSYAYFDGWGRQVQAQSQESGTTYLVTGTEYDLHSRPVVAYPAARVASNGAYQTTPNLQAAVRTAYASGAGSTPWTRTTFEDAPSGRPIRIDNPSGTGTAATSITLRYALAGLADTSPDTPAVGTAPPPGFASSPAPGGLDDAMMAQGDEPLDPDGGTDTSNLEDGPGAIPRYRRVTTIDETGLYSQVYVDGADQPFLQRSPRALNDPAPLMETRTTYDGAGRVLTTTTPEGRVSAYQYNRLGQLTRSVTPDLDGDGTGGPTNETLAGTPDVEVVYDDAGRPRFTVDPVRRGTSKLLYTTYDAFGRVKAEGVASSTGSVLTDPTKINSSTWPGTAGTERTEYEYDTATPSKSTGGLAVTNPLGRLVQVAFNSASASAPNDGYYQYSYDNFGNVTGYNAYLEGLGIKRATYAYDRLGTLLTTAYQHGVTADRQYFGATYDALGRAVSSWGNETTSSPTSGVPYPIASATFDAAGRATQTVTLGTVTNTLTYDVRSRLTGITATRGGATVFSESVGYALNSRITDATFFQPLLPTGQPLAHKYAYTYDATGRLTGADYFSGTSPGSLQNTTTHDLQGVSYDRDGNIKTLQRQRSGLENYTYNYTAGSGRLNTVTGSGPAGGIFFYDRNGAMTGAEVGQDIASYSMGRNGLPFQVTNDVGTTRYLYDGVGQRVYASASGGRYTVRGAHGEDLAEYTGAGALVSHSLGGGRREASGARVAYVTDHLGSVRLAVDTVGQTRAVTDYYPFGLQMPGRVYVQGTPTREDFTGHELDQETNLHYAGARYYSAALGRFTSTDPHAASYPGWSPYHYAANNPVSVIDPAGTDWVCATDDEGECTSYEWRDGVGSQEDLGGSWEETGYSYIGTSGTYTTFGGISVSLITVYGVNGDHVAGDWHYTGSGTKMLAVAPLSERYAGQSGAVEEVTLDLILLAGAMRSAYTLGTAATRGIYARMTASNTSNSTLIQTTFVGRATPSPTGYVPNSTYIRTVGDEANWVRNKYFYNQNGNQIGRVDFGQRADPAAFHRFPAGEPFRGMHNSIPESALKDLRIFDLPPGLARRPSRF</sequence>
<dbReference type="InterPro" id="IPR022385">
    <property type="entry name" value="Rhs_assc_core"/>
</dbReference>
<evidence type="ECO:0000259" key="3">
    <source>
        <dbReference type="Pfam" id="PF20041"/>
    </source>
</evidence>
<dbReference type="InterPro" id="IPR031325">
    <property type="entry name" value="RHS_repeat"/>
</dbReference>
<evidence type="ECO:0000256" key="2">
    <source>
        <dbReference type="SAM" id="MobiDB-lite"/>
    </source>
</evidence>
<dbReference type="InParanoid" id="A0A259TU55"/>
<feature type="compositionally biased region" description="Polar residues" evidence="2">
    <location>
        <begin position="1209"/>
        <end position="1225"/>
    </location>
</feature>
<dbReference type="NCBIfam" id="TIGR03696">
    <property type="entry name" value="Rhs_assc_core"/>
    <property type="match status" value="1"/>
</dbReference>
<keyword evidence="6" id="KW-1185">Reference proteome</keyword>
<feature type="domain" description="DUF6443" evidence="3">
    <location>
        <begin position="884"/>
        <end position="985"/>
    </location>
</feature>
<feature type="domain" description="Teneurin-like YD-shell" evidence="4">
    <location>
        <begin position="1373"/>
        <end position="1572"/>
    </location>
</feature>
<dbReference type="Proteomes" id="UP000216446">
    <property type="component" value="Unassembled WGS sequence"/>
</dbReference>
<evidence type="ECO:0000256" key="1">
    <source>
        <dbReference type="ARBA" id="ARBA00022737"/>
    </source>
</evidence>
<dbReference type="Pfam" id="PF05593">
    <property type="entry name" value="RHS_repeat"/>
    <property type="match status" value="2"/>
</dbReference>
<dbReference type="InterPro" id="IPR050708">
    <property type="entry name" value="T6SS_VgrG/RHS"/>
</dbReference>
<feature type="region of interest" description="Disordered" evidence="2">
    <location>
        <begin position="1140"/>
        <end position="1161"/>
    </location>
</feature>
<feature type="region of interest" description="Disordered" evidence="2">
    <location>
        <begin position="964"/>
        <end position="991"/>
    </location>
</feature>
<evidence type="ECO:0000259" key="4">
    <source>
        <dbReference type="Pfam" id="PF25023"/>
    </source>
</evidence>
<organism evidence="5 6">
    <name type="scientific">Rubricoccus marinus</name>
    <dbReference type="NCBI Taxonomy" id="716817"/>
    <lineage>
        <taxon>Bacteria</taxon>
        <taxon>Pseudomonadati</taxon>
        <taxon>Rhodothermota</taxon>
        <taxon>Rhodothermia</taxon>
        <taxon>Rhodothermales</taxon>
        <taxon>Rubricoccaceae</taxon>
        <taxon>Rubricoccus</taxon>
    </lineage>
</organism>
<accession>A0A259TU55</accession>
<evidence type="ECO:0000313" key="5">
    <source>
        <dbReference type="EMBL" id="OZC01279.1"/>
    </source>
</evidence>